<dbReference type="InterPro" id="IPR050754">
    <property type="entry name" value="FKBP4/5/8-like"/>
</dbReference>
<reference evidence="7" key="1">
    <citation type="submission" date="2021-05" db="EMBL/GenBank/DDBJ databases">
        <title>The genome of the haptophyte Pavlova lutheri (Diacronema luteri, Pavlovales) - a model for lipid biosynthesis in eukaryotic algae.</title>
        <authorList>
            <person name="Hulatt C.J."/>
            <person name="Posewitz M.C."/>
        </authorList>
    </citation>
    <scope>NUCLEOTIDE SEQUENCE</scope>
    <source>
        <strain evidence="7">NIVA-4/92</strain>
    </source>
</reference>
<evidence type="ECO:0000256" key="5">
    <source>
        <dbReference type="PROSITE-ProRule" id="PRU00339"/>
    </source>
</evidence>
<evidence type="ECO:0000256" key="2">
    <source>
        <dbReference type="ARBA" id="ARBA00013194"/>
    </source>
</evidence>
<evidence type="ECO:0000256" key="1">
    <source>
        <dbReference type="ARBA" id="ARBA00000971"/>
    </source>
</evidence>
<evidence type="ECO:0000313" key="8">
    <source>
        <dbReference type="Proteomes" id="UP000751190"/>
    </source>
</evidence>
<dbReference type="EC" id="5.2.1.8" evidence="2"/>
<feature type="region of interest" description="Disordered" evidence="6">
    <location>
        <begin position="177"/>
        <end position="199"/>
    </location>
</feature>
<proteinExistence type="predicted"/>
<sequence>MKRPVKFCRVPAESSEPVEELVFDETPGDIGGFTKHINALYARAGAKVDVDVLRKHVTAHASKGGASVADVSSDVLDQLAQSQTVDIVPLMPASSSNGWVGVNMYVDDKGIPKNLPVNRRATEISSECGIPTEVRGDAYISRLCDDQEDKFERQDLTLREMSADAPWVRDARRYNEERAARGPPQIPDSWRGQGQRAPAAPPADALECLSAATDHRAKGTAAFKAGDYATAVTHYKQAADELARVLDQPAHRQAVDEQRLPVHLNLASACLSLEQPYDAIKACDVALEIDPKAVKAWFRRGQACVKIRQFPAARRNLHRAAELEPQNREIRQALERCMLEYESQAE</sequence>
<dbReference type="Proteomes" id="UP000751190">
    <property type="component" value="Unassembled WGS sequence"/>
</dbReference>
<dbReference type="PANTHER" id="PTHR46512:SF9">
    <property type="entry name" value="PEPTIDYLPROLYL ISOMERASE"/>
    <property type="match status" value="1"/>
</dbReference>
<comment type="catalytic activity">
    <reaction evidence="1">
        <text>[protein]-peptidylproline (omega=180) = [protein]-peptidylproline (omega=0)</text>
        <dbReference type="Rhea" id="RHEA:16237"/>
        <dbReference type="Rhea" id="RHEA-COMP:10747"/>
        <dbReference type="Rhea" id="RHEA-COMP:10748"/>
        <dbReference type="ChEBI" id="CHEBI:83833"/>
        <dbReference type="ChEBI" id="CHEBI:83834"/>
        <dbReference type="EC" id="5.2.1.8"/>
    </reaction>
</comment>
<keyword evidence="3" id="KW-0697">Rotamase</keyword>
<dbReference type="OMA" id="YALCGAQ"/>
<dbReference type="SMART" id="SM00028">
    <property type="entry name" value="TPR"/>
    <property type="match status" value="3"/>
</dbReference>
<dbReference type="OrthoDB" id="245563at2759"/>
<keyword evidence="4" id="KW-0413">Isomerase</keyword>
<evidence type="ECO:0000313" key="7">
    <source>
        <dbReference type="EMBL" id="KAG8470436.1"/>
    </source>
</evidence>
<feature type="repeat" description="TPR" evidence="5">
    <location>
        <begin position="294"/>
        <end position="327"/>
    </location>
</feature>
<dbReference type="PANTHER" id="PTHR46512">
    <property type="entry name" value="PEPTIDYLPROLYL ISOMERASE"/>
    <property type="match status" value="1"/>
</dbReference>
<keyword evidence="8" id="KW-1185">Reference proteome</keyword>
<dbReference type="InterPro" id="IPR011990">
    <property type="entry name" value="TPR-like_helical_dom_sf"/>
</dbReference>
<gene>
    <name evidence="7" type="ORF">KFE25_008857</name>
</gene>
<dbReference type="InterPro" id="IPR019734">
    <property type="entry name" value="TPR_rpt"/>
</dbReference>
<evidence type="ECO:0000256" key="6">
    <source>
        <dbReference type="SAM" id="MobiDB-lite"/>
    </source>
</evidence>
<dbReference type="Gene3D" id="1.25.40.10">
    <property type="entry name" value="Tetratricopeptide repeat domain"/>
    <property type="match status" value="1"/>
</dbReference>
<name>A0A8J6CGS7_DIALT</name>
<comment type="caution">
    <text evidence="7">The sequence shown here is derived from an EMBL/GenBank/DDBJ whole genome shotgun (WGS) entry which is preliminary data.</text>
</comment>
<dbReference type="SUPFAM" id="SSF48452">
    <property type="entry name" value="TPR-like"/>
    <property type="match status" value="1"/>
</dbReference>
<dbReference type="GO" id="GO:0003755">
    <property type="term" value="F:peptidyl-prolyl cis-trans isomerase activity"/>
    <property type="evidence" value="ECO:0007669"/>
    <property type="project" value="UniProtKB-EC"/>
</dbReference>
<protein>
    <recommendedName>
        <fullName evidence="2">peptidylprolyl isomerase</fullName>
        <ecNumber evidence="2">5.2.1.8</ecNumber>
    </recommendedName>
</protein>
<accession>A0A8J6CGS7</accession>
<dbReference type="PROSITE" id="PS50005">
    <property type="entry name" value="TPR"/>
    <property type="match status" value="1"/>
</dbReference>
<evidence type="ECO:0000256" key="3">
    <source>
        <dbReference type="ARBA" id="ARBA00023110"/>
    </source>
</evidence>
<dbReference type="EMBL" id="JAGTXO010000001">
    <property type="protein sequence ID" value="KAG8470436.1"/>
    <property type="molecule type" value="Genomic_DNA"/>
</dbReference>
<organism evidence="7 8">
    <name type="scientific">Diacronema lutheri</name>
    <name type="common">Unicellular marine alga</name>
    <name type="synonym">Monochrysis lutheri</name>
    <dbReference type="NCBI Taxonomy" id="2081491"/>
    <lineage>
        <taxon>Eukaryota</taxon>
        <taxon>Haptista</taxon>
        <taxon>Haptophyta</taxon>
        <taxon>Pavlovophyceae</taxon>
        <taxon>Pavlovales</taxon>
        <taxon>Pavlovaceae</taxon>
        <taxon>Diacronema</taxon>
    </lineage>
</organism>
<dbReference type="AlphaFoldDB" id="A0A8J6CGS7"/>
<evidence type="ECO:0000256" key="4">
    <source>
        <dbReference type="ARBA" id="ARBA00023235"/>
    </source>
</evidence>
<keyword evidence="5" id="KW-0802">TPR repeat</keyword>